<protein>
    <submittedName>
        <fullName evidence="1">Uncharacterized protein</fullName>
    </submittedName>
</protein>
<organism evidence="1 2">
    <name type="scientific">Candidatus Scatomorpha pullistercoris</name>
    <dbReference type="NCBI Taxonomy" id="2840929"/>
    <lineage>
        <taxon>Bacteria</taxon>
        <taxon>Bacillati</taxon>
        <taxon>Bacillota</taxon>
        <taxon>Clostridia</taxon>
        <taxon>Eubacteriales</taxon>
        <taxon>Candidatus Scatomorpha</taxon>
    </lineage>
</organism>
<dbReference type="Proteomes" id="UP000886876">
    <property type="component" value="Unassembled WGS sequence"/>
</dbReference>
<name>A0A9D1K7Y2_9FIRM</name>
<proteinExistence type="predicted"/>
<reference evidence="1" key="2">
    <citation type="journal article" date="2021" name="PeerJ">
        <title>Extensive microbial diversity within the chicken gut microbiome revealed by metagenomics and culture.</title>
        <authorList>
            <person name="Gilroy R."/>
            <person name="Ravi A."/>
            <person name="Getino M."/>
            <person name="Pursley I."/>
            <person name="Horton D.L."/>
            <person name="Alikhan N.F."/>
            <person name="Baker D."/>
            <person name="Gharbi K."/>
            <person name="Hall N."/>
            <person name="Watson M."/>
            <person name="Adriaenssens E.M."/>
            <person name="Foster-Nyarko E."/>
            <person name="Jarju S."/>
            <person name="Secka A."/>
            <person name="Antonio M."/>
            <person name="Oren A."/>
            <person name="Chaudhuri R.R."/>
            <person name="La Ragione R."/>
            <person name="Hildebrand F."/>
            <person name="Pallen M.J."/>
        </authorList>
    </citation>
    <scope>NUCLEOTIDE SEQUENCE</scope>
    <source>
        <strain evidence="1">ChiHecec3B27-6122</strain>
    </source>
</reference>
<evidence type="ECO:0000313" key="2">
    <source>
        <dbReference type="Proteomes" id="UP000886876"/>
    </source>
</evidence>
<dbReference type="EMBL" id="DVJS01000086">
    <property type="protein sequence ID" value="HIS97060.1"/>
    <property type="molecule type" value="Genomic_DNA"/>
</dbReference>
<accession>A0A9D1K7Y2</accession>
<dbReference type="Gene3D" id="3.90.1010.20">
    <property type="match status" value="3"/>
</dbReference>
<comment type="caution">
    <text evidence="1">The sequence shown here is derived from an EMBL/GenBank/DDBJ whole genome shotgun (WGS) entry which is preliminary data.</text>
</comment>
<reference evidence="1" key="1">
    <citation type="submission" date="2020-10" db="EMBL/GenBank/DDBJ databases">
        <authorList>
            <person name="Gilroy R."/>
        </authorList>
    </citation>
    <scope>NUCLEOTIDE SEQUENCE</scope>
    <source>
        <strain evidence="1">ChiHecec3B27-6122</strain>
    </source>
</reference>
<evidence type="ECO:0000313" key="1">
    <source>
        <dbReference type="EMBL" id="HIS97060.1"/>
    </source>
</evidence>
<gene>
    <name evidence="1" type="ORF">IAD42_03690</name>
</gene>
<feature type="non-terminal residue" evidence="1">
    <location>
        <position position="1"/>
    </location>
</feature>
<dbReference type="AlphaFoldDB" id="A0A9D1K7Y2"/>
<sequence>TAVTTKTELEYDYDMLKASPIGKEWFEQTNFFEDYCKGKTVDAVAATEVNPDNGHVAESEVDLVAGCTMNINDFVVVLTKSTGAAAEPLVVPEGELALGFNMVANLAFGHSGSANATAEADGLAQANVDIYAVTINSEGVIVDCKIDAIQCKVNFDAAGQLITPVGTEFLSKMELKDDYAMRGASGINAEWFEQVEALEEYCIGKTPEEVANIALDDAGKATDADLIAGITMPLGDFIAGVVGACENARVSGAKEGDTLYMHSVSAMSDSSKSASEEGDGLAQCDTTAGAYTIAADGTITDIELDCVQTKININTAGEITNDQEATAVTTKTDLEYDYDMLKASPIGKEWFEQTNFFEDYCKGKTVDAVAATEVNPDNGHVAESEVDLVAGCTMNINDFVVVLTKSK</sequence>